<dbReference type="Pfam" id="PF02152">
    <property type="entry name" value="FolB"/>
    <property type="match status" value="1"/>
</dbReference>
<dbReference type="SUPFAM" id="SSF55620">
    <property type="entry name" value="Tetrahydrobiopterin biosynthesis enzymes-like"/>
    <property type="match status" value="1"/>
</dbReference>
<evidence type="ECO:0000259" key="1">
    <source>
        <dbReference type="SMART" id="SM00905"/>
    </source>
</evidence>
<dbReference type="OrthoDB" id="9808041at2"/>
<reference evidence="2 3" key="1">
    <citation type="submission" date="2016-10" db="EMBL/GenBank/DDBJ databases">
        <title>Genome sequence of a sulfur-reducing bacterium Desulfurobacterium indicum K6013.</title>
        <authorList>
            <person name="Cao J."/>
            <person name="Shao Z."/>
            <person name="Alain K."/>
            <person name="Jebbar M."/>
        </authorList>
    </citation>
    <scope>NUCLEOTIDE SEQUENCE [LARGE SCALE GENOMIC DNA]</scope>
    <source>
        <strain evidence="2 3">K6013</strain>
    </source>
</reference>
<dbReference type="SMART" id="SM00905">
    <property type="entry name" value="FolB"/>
    <property type="match status" value="1"/>
</dbReference>
<evidence type="ECO:0000313" key="3">
    <source>
        <dbReference type="Proteomes" id="UP000187408"/>
    </source>
</evidence>
<dbReference type="GO" id="GO:0004150">
    <property type="term" value="F:dihydroneopterin aldolase activity"/>
    <property type="evidence" value="ECO:0007669"/>
    <property type="project" value="InterPro"/>
</dbReference>
<dbReference type="STRING" id="1914305.BLW93_07795"/>
<comment type="caution">
    <text evidence="2">The sequence shown here is derived from an EMBL/GenBank/DDBJ whole genome shotgun (WGS) entry which is preliminary data.</text>
</comment>
<keyword evidence="3" id="KW-1185">Reference proteome</keyword>
<protein>
    <recommendedName>
        <fullName evidence="1">Dihydroneopterin aldolase/epimerase domain-containing protein</fullName>
    </recommendedName>
</protein>
<gene>
    <name evidence="2" type="ORF">BLW93_07795</name>
</gene>
<dbReference type="RefSeq" id="WP_076713531.1">
    <property type="nucleotide sequence ID" value="NZ_MOEN01000036.1"/>
</dbReference>
<dbReference type="Proteomes" id="UP000187408">
    <property type="component" value="Unassembled WGS sequence"/>
</dbReference>
<dbReference type="AlphaFoldDB" id="A0A1R1MJM1"/>
<dbReference type="InterPro" id="IPR006157">
    <property type="entry name" value="FolB_dom"/>
</dbReference>
<proteinExistence type="predicted"/>
<dbReference type="InterPro" id="IPR043133">
    <property type="entry name" value="GTP-CH-I_C/QueF"/>
</dbReference>
<dbReference type="GO" id="GO:0006760">
    <property type="term" value="P:folic acid-containing compound metabolic process"/>
    <property type="evidence" value="ECO:0007669"/>
    <property type="project" value="InterPro"/>
</dbReference>
<organism evidence="2 3">
    <name type="scientific">Desulfurobacterium indicum</name>
    <dbReference type="NCBI Taxonomy" id="1914305"/>
    <lineage>
        <taxon>Bacteria</taxon>
        <taxon>Pseudomonadati</taxon>
        <taxon>Aquificota</taxon>
        <taxon>Aquificia</taxon>
        <taxon>Desulfurobacteriales</taxon>
        <taxon>Desulfurobacteriaceae</taxon>
        <taxon>Desulfurobacterium</taxon>
    </lineage>
</organism>
<sequence>MRKKTKVFLEGCKVHLKCGVYKEERKLGVEVELDLEVESRNFVDYEKLYRIVLELSQKEFVYLEDFSDELIDELCRQFDPDVINIKLAKRSLPFHNSIRSAGIKIVWEKAYGE</sequence>
<dbReference type="Gene3D" id="3.30.1130.10">
    <property type="match status" value="1"/>
</dbReference>
<evidence type="ECO:0000313" key="2">
    <source>
        <dbReference type="EMBL" id="OMH39963.1"/>
    </source>
</evidence>
<name>A0A1R1MJM1_9BACT</name>
<accession>A0A1R1MJM1</accession>
<dbReference type="EMBL" id="MOEN01000036">
    <property type="protein sequence ID" value="OMH39963.1"/>
    <property type="molecule type" value="Genomic_DNA"/>
</dbReference>
<feature type="domain" description="Dihydroneopterin aldolase/epimerase" evidence="1">
    <location>
        <begin position="7"/>
        <end position="107"/>
    </location>
</feature>